<keyword evidence="1" id="KW-0863">Zinc-finger</keyword>
<name>A0AAD6VBQ9_9AGAR</name>
<reference evidence="4" key="1">
    <citation type="submission" date="2023-03" db="EMBL/GenBank/DDBJ databases">
        <title>Massive genome expansion in bonnet fungi (Mycena s.s.) driven by repeated elements and novel gene families across ecological guilds.</title>
        <authorList>
            <consortium name="Lawrence Berkeley National Laboratory"/>
            <person name="Harder C.B."/>
            <person name="Miyauchi S."/>
            <person name="Viragh M."/>
            <person name="Kuo A."/>
            <person name="Thoen E."/>
            <person name="Andreopoulos B."/>
            <person name="Lu D."/>
            <person name="Skrede I."/>
            <person name="Drula E."/>
            <person name="Henrissat B."/>
            <person name="Morin E."/>
            <person name="Kohler A."/>
            <person name="Barry K."/>
            <person name="LaButti K."/>
            <person name="Morin E."/>
            <person name="Salamov A."/>
            <person name="Lipzen A."/>
            <person name="Mereny Z."/>
            <person name="Hegedus B."/>
            <person name="Baldrian P."/>
            <person name="Stursova M."/>
            <person name="Weitz H."/>
            <person name="Taylor A."/>
            <person name="Grigoriev I.V."/>
            <person name="Nagy L.G."/>
            <person name="Martin F."/>
            <person name="Kauserud H."/>
        </authorList>
    </citation>
    <scope>NUCLEOTIDE SEQUENCE</scope>
    <source>
        <strain evidence="4">9144</strain>
    </source>
</reference>
<evidence type="ECO:0000313" key="5">
    <source>
        <dbReference type="Proteomes" id="UP001219525"/>
    </source>
</evidence>
<dbReference type="Proteomes" id="UP001219525">
    <property type="component" value="Unassembled WGS sequence"/>
</dbReference>
<sequence length="806" mass="92094">MPDSDAAVTNENIAPTVGEGGALCQKCKKRPIEAPYVKCGDCRRVDRDSKKRKKERDAAVRMENDARAAKRAKPAPVRDDPELDNEEQSDVYASSSEDENSATYKSHQDLFSALRKQAHHAAEMKTSLDFTGNFSMPVNEHESDKERVQLTSRDVWKMTGYRFTVHDHWALKRGHRTRFFCSQDESSKKVSKPSQNPDAKWCETPGVTRFISINLRHTVPHVAYYDVSLPTEAADMIRDNIEWCTPSELSEVFWKCDKAQLPSAAKLLTEFPDEVDIFTPENVPEDVQILCWGMKKIVTRLTARIVEIAIDATYGTNTGSLELYGVLAEHNNAGFPLSYCLLSTASSVSIGKRKRALTAYGECLRDTYNIDAKFAHTDKDLAEIAMLKAVWNCKISQCWWHVSDAMGKHLKKAKLSTTPYNSMRAHTEFSFIDVAFVPPGKSDPTEFEGGILELNESSEETANPSRLTFVLPPSQHPSAPSAPVPPRLDASGIPLLRIPPLPRANGGDVEMEGDDGDEETESSRRQFCAAEKREPIMKMMKPHAFAHPLIPGYCHPSKEGIRYWAVKEMYDYCVEHDLREAWAYMWENWYRPGRWELWVHSAHPTIPRLRTTMICESHWRRIKRDFLHHLHTPRVDFLVWILITKLAPTYYCKLDNLFIDTGRYRELMSWRKTFKAEWRSAETRPVNKSREEDVYRPDPVRWVCTCPAFLVNRFLICKHLVQSVHRVPTRFFQQAKRNRTTPFWKHPDLVPLIMQANEQEPQTAPQQDSDGAGEGGGQAGDAQDNEDDDLIESDVTWLTRAATFDE</sequence>
<feature type="compositionally biased region" description="Basic and acidic residues" evidence="2">
    <location>
        <begin position="43"/>
        <end position="68"/>
    </location>
</feature>
<evidence type="ECO:0000256" key="1">
    <source>
        <dbReference type="PROSITE-ProRule" id="PRU00325"/>
    </source>
</evidence>
<dbReference type="InterPro" id="IPR007527">
    <property type="entry name" value="Znf_SWIM"/>
</dbReference>
<comment type="caution">
    <text evidence="4">The sequence shown here is derived from an EMBL/GenBank/DDBJ whole genome shotgun (WGS) entry which is preliminary data.</text>
</comment>
<gene>
    <name evidence="4" type="ORF">GGX14DRAFT_567335</name>
</gene>
<evidence type="ECO:0000313" key="4">
    <source>
        <dbReference type="EMBL" id="KAJ7208035.1"/>
    </source>
</evidence>
<feature type="compositionally biased region" description="Acidic residues" evidence="2">
    <location>
        <begin position="509"/>
        <end position="520"/>
    </location>
</feature>
<feature type="region of interest" description="Disordered" evidence="2">
    <location>
        <begin position="499"/>
        <end position="523"/>
    </location>
</feature>
<keyword evidence="1" id="KW-0479">Metal-binding</keyword>
<evidence type="ECO:0000259" key="3">
    <source>
        <dbReference type="PROSITE" id="PS50966"/>
    </source>
</evidence>
<feature type="region of interest" description="Disordered" evidence="2">
    <location>
        <begin position="43"/>
        <end position="105"/>
    </location>
</feature>
<organism evidence="4 5">
    <name type="scientific">Mycena pura</name>
    <dbReference type="NCBI Taxonomy" id="153505"/>
    <lineage>
        <taxon>Eukaryota</taxon>
        <taxon>Fungi</taxon>
        <taxon>Dikarya</taxon>
        <taxon>Basidiomycota</taxon>
        <taxon>Agaricomycotina</taxon>
        <taxon>Agaricomycetes</taxon>
        <taxon>Agaricomycetidae</taxon>
        <taxon>Agaricales</taxon>
        <taxon>Marasmiineae</taxon>
        <taxon>Mycenaceae</taxon>
        <taxon>Mycena</taxon>
    </lineage>
</organism>
<feature type="domain" description="SWIM-type" evidence="3">
    <location>
        <begin position="695"/>
        <end position="728"/>
    </location>
</feature>
<keyword evidence="1" id="KW-0862">Zinc</keyword>
<keyword evidence="5" id="KW-1185">Reference proteome</keyword>
<feature type="compositionally biased region" description="Acidic residues" evidence="2">
    <location>
        <begin position="783"/>
        <end position="792"/>
    </location>
</feature>
<dbReference type="GO" id="GO:0008270">
    <property type="term" value="F:zinc ion binding"/>
    <property type="evidence" value="ECO:0007669"/>
    <property type="project" value="UniProtKB-KW"/>
</dbReference>
<protein>
    <recommendedName>
        <fullName evidence="3">SWIM-type domain-containing protein</fullName>
    </recommendedName>
</protein>
<dbReference type="PROSITE" id="PS50966">
    <property type="entry name" value="ZF_SWIM"/>
    <property type="match status" value="1"/>
</dbReference>
<feature type="compositionally biased region" description="Polar residues" evidence="2">
    <location>
        <begin position="91"/>
        <end position="105"/>
    </location>
</feature>
<dbReference type="AlphaFoldDB" id="A0AAD6VBQ9"/>
<feature type="region of interest" description="Disordered" evidence="2">
    <location>
        <begin position="1"/>
        <end position="20"/>
    </location>
</feature>
<dbReference type="EMBL" id="JARJCW010000035">
    <property type="protein sequence ID" value="KAJ7208035.1"/>
    <property type="molecule type" value="Genomic_DNA"/>
</dbReference>
<proteinExistence type="predicted"/>
<evidence type="ECO:0000256" key="2">
    <source>
        <dbReference type="SAM" id="MobiDB-lite"/>
    </source>
</evidence>
<feature type="region of interest" description="Disordered" evidence="2">
    <location>
        <begin position="758"/>
        <end position="792"/>
    </location>
</feature>
<accession>A0AAD6VBQ9</accession>